<dbReference type="PROSITE" id="PS50041">
    <property type="entry name" value="C_TYPE_LECTIN_2"/>
    <property type="match status" value="1"/>
</dbReference>
<feature type="coiled-coil region" evidence="1">
    <location>
        <begin position="582"/>
        <end position="625"/>
    </location>
</feature>
<evidence type="ECO:0000313" key="6">
    <source>
        <dbReference type="Proteomes" id="UP000784880"/>
    </source>
</evidence>
<sequence length="933" mass="102590">MENWIPRSEKFKRKKVGKHWIMFLSFLLVATPFFPIIAQENDVLAENGGREGIQSSNVSPVFILERDAVPVDPALTIDISTTTSLDQASIVINDFMVGDTLNFNNQNGISGTYNDNNGVLTLTGNATLADYEDALRSVTFSTISTGSMVRDITVTIGAALYFDPTQHFYEFVPARGISWTEAKVKAGERYLYGRQGYLATITSDEENNFVKEKAEGQGWLGASDWYETINSALGENRYANQGEAEGNWYWVTGPEAGMKFWEGEADGSPVNGMYNNWHHEEPNDYGEGEYYAHIFGPAGAPWSTPSTASQYYGYWNDYANEEDVDGYMVEYGGLSTDNIAPVDISMGKTLKVFLLIHPLTENIIVNATDNSVTVTGVPDNTVVKIYFGEDLIRTSELVSGSVQLDDIPLNEGDTVHVSFTEEVKGVESDRAEQIAVVRSDAIVMENATLDSLENGNVLLVEEVPVGAKISVYDEDGNLLVEEINNSGSTSTLQLDVGLHDVVKVSITESNRLESDRITVFSESLKKEMEDAIDEANGALDRANQTKLDYRESGGHTDDAVYRDVEEAIQVVEDILAAEPVNREALEEATASLNDSVEALKEVQDILALENAILEAENTIADGEKAMENHLFVGGEDSELEFINVDTRISILQDLLNAEPKDREAIENATEDLQQAVEELEKATAAKDLDNLVKAAVDAKKRAEEEQGNYETAGGKTEDSVYENVASAIRELDDALNAEPKDRDELELATESLQLAVDELERARKDLEYANAMKELANSITSAEKVLELAGNAMRRYISAGGTISDDVYTSVEQAVVQLKALLGEDPQNREAIEEAIRELVTRILALDTLTEEMIQAAKSEETEEGDVEISLPEEQVEEESALSEEGAGTETTMENLPKTATTMYSILLAGLILLSIGLLLLFGGQRRKPRFYC</sequence>
<proteinExistence type="predicted"/>
<organism evidence="5 6">
    <name type="scientific">Evansella tamaricis</name>
    <dbReference type="NCBI Taxonomy" id="2069301"/>
    <lineage>
        <taxon>Bacteria</taxon>
        <taxon>Bacillati</taxon>
        <taxon>Bacillota</taxon>
        <taxon>Bacilli</taxon>
        <taxon>Bacillales</taxon>
        <taxon>Bacillaceae</taxon>
        <taxon>Evansella</taxon>
    </lineage>
</organism>
<keyword evidence="3" id="KW-0472">Membrane</keyword>
<keyword evidence="3" id="KW-1133">Transmembrane helix</keyword>
<feature type="transmembrane region" description="Helical" evidence="3">
    <location>
        <begin position="20"/>
        <end position="38"/>
    </location>
</feature>
<evidence type="ECO:0000313" key="5">
    <source>
        <dbReference type="EMBL" id="MBU9710655.1"/>
    </source>
</evidence>
<feature type="domain" description="C-type lectin" evidence="4">
    <location>
        <begin position="169"/>
        <end position="303"/>
    </location>
</feature>
<dbReference type="EMBL" id="JAHQCS010000042">
    <property type="protein sequence ID" value="MBU9710655.1"/>
    <property type="molecule type" value="Genomic_DNA"/>
</dbReference>
<feature type="transmembrane region" description="Helical" evidence="3">
    <location>
        <begin position="903"/>
        <end position="922"/>
    </location>
</feature>
<evidence type="ECO:0000256" key="3">
    <source>
        <dbReference type="SAM" id="Phobius"/>
    </source>
</evidence>
<keyword evidence="6" id="KW-1185">Reference proteome</keyword>
<dbReference type="NCBIfam" id="TIGR01167">
    <property type="entry name" value="LPXTG_anchor"/>
    <property type="match status" value="1"/>
</dbReference>
<evidence type="ECO:0000256" key="2">
    <source>
        <dbReference type="SAM" id="MobiDB-lite"/>
    </source>
</evidence>
<name>A0ABS6JB42_9BACI</name>
<gene>
    <name evidence="5" type="ORF">KS419_02715</name>
</gene>
<dbReference type="Proteomes" id="UP000784880">
    <property type="component" value="Unassembled WGS sequence"/>
</dbReference>
<keyword evidence="1" id="KW-0175">Coiled coil</keyword>
<dbReference type="InterPro" id="IPR001304">
    <property type="entry name" value="C-type_lectin-like"/>
</dbReference>
<reference evidence="5 6" key="1">
    <citation type="submission" date="2021-06" db="EMBL/GenBank/DDBJ databases">
        <title>Bacillus sp. RD4P76, an endophyte from a halophyte.</title>
        <authorList>
            <person name="Sun J.-Q."/>
        </authorList>
    </citation>
    <scope>NUCLEOTIDE SEQUENCE [LARGE SCALE GENOMIC DNA]</scope>
    <source>
        <strain evidence="5 6">CGMCC 1.15917</strain>
    </source>
</reference>
<comment type="caution">
    <text evidence="5">The sequence shown here is derived from an EMBL/GenBank/DDBJ whole genome shotgun (WGS) entry which is preliminary data.</text>
</comment>
<feature type="region of interest" description="Disordered" evidence="2">
    <location>
        <begin position="858"/>
        <end position="892"/>
    </location>
</feature>
<feature type="coiled-coil region" evidence="1">
    <location>
        <begin position="662"/>
        <end position="708"/>
    </location>
</feature>
<dbReference type="RefSeq" id="WP_217064551.1">
    <property type="nucleotide sequence ID" value="NZ_JAHQCS010000042.1"/>
</dbReference>
<evidence type="ECO:0000256" key="1">
    <source>
        <dbReference type="SAM" id="Coils"/>
    </source>
</evidence>
<keyword evidence="3" id="KW-0812">Transmembrane</keyword>
<protein>
    <submittedName>
        <fullName evidence="5">LPXTG cell wall anchor domain-containing protein</fullName>
    </submittedName>
</protein>
<accession>A0ABS6JB42</accession>
<evidence type="ECO:0000259" key="4">
    <source>
        <dbReference type="PROSITE" id="PS50041"/>
    </source>
</evidence>
<feature type="coiled-coil region" evidence="1">
    <location>
        <begin position="742"/>
        <end position="772"/>
    </location>
</feature>